<feature type="domain" description="RING-type" evidence="6">
    <location>
        <begin position="267"/>
        <end position="307"/>
    </location>
</feature>
<evidence type="ECO:0000256" key="3">
    <source>
        <dbReference type="ARBA" id="ARBA00022833"/>
    </source>
</evidence>
<dbReference type="EMBL" id="QUTB01003389">
    <property type="protein sequence ID" value="RHY68249.1"/>
    <property type="molecule type" value="Genomic_DNA"/>
</dbReference>
<dbReference type="GO" id="GO:0008270">
    <property type="term" value="F:zinc ion binding"/>
    <property type="evidence" value="ECO:0007669"/>
    <property type="project" value="UniProtKB-KW"/>
</dbReference>
<dbReference type="Proteomes" id="UP000283543">
    <property type="component" value="Unassembled WGS sequence"/>
</dbReference>
<keyword evidence="2 4" id="KW-0863">Zinc-finger</keyword>
<keyword evidence="5" id="KW-0472">Membrane</keyword>
<protein>
    <recommendedName>
        <fullName evidence="6">RING-type domain-containing protein</fullName>
    </recommendedName>
</protein>
<dbReference type="InterPro" id="IPR051834">
    <property type="entry name" value="RING_finger_E3_ligase"/>
</dbReference>
<gene>
    <name evidence="7" type="ORF">DYB34_007872</name>
</gene>
<dbReference type="Pfam" id="PF13639">
    <property type="entry name" value="zf-RING_2"/>
    <property type="match status" value="1"/>
</dbReference>
<evidence type="ECO:0000259" key="6">
    <source>
        <dbReference type="PROSITE" id="PS50089"/>
    </source>
</evidence>
<evidence type="ECO:0000313" key="8">
    <source>
        <dbReference type="Proteomes" id="UP000283543"/>
    </source>
</evidence>
<dbReference type="GO" id="GO:0006511">
    <property type="term" value="P:ubiquitin-dependent protein catabolic process"/>
    <property type="evidence" value="ECO:0007669"/>
    <property type="project" value="TreeGrafter"/>
</dbReference>
<comment type="caution">
    <text evidence="7">The sequence shown here is derived from an EMBL/GenBank/DDBJ whole genome shotgun (WGS) entry which is preliminary data.</text>
</comment>
<dbReference type="PANTHER" id="PTHR45931">
    <property type="entry name" value="SI:CH211-59O9.10"/>
    <property type="match status" value="1"/>
</dbReference>
<proteinExistence type="predicted"/>
<dbReference type="GO" id="GO:0061630">
    <property type="term" value="F:ubiquitin protein ligase activity"/>
    <property type="evidence" value="ECO:0007669"/>
    <property type="project" value="TreeGrafter"/>
</dbReference>
<feature type="transmembrane region" description="Helical" evidence="5">
    <location>
        <begin position="341"/>
        <end position="362"/>
    </location>
</feature>
<organism evidence="7 8">
    <name type="scientific">Aphanomyces astaci</name>
    <name type="common">Crayfish plague agent</name>
    <dbReference type="NCBI Taxonomy" id="112090"/>
    <lineage>
        <taxon>Eukaryota</taxon>
        <taxon>Sar</taxon>
        <taxon>Stramenopiles</taxon>
        <taxon>Oomycota</taxon>
        <taxon>Saprolegniomycetes</taxon>
        <taxon>Saprolegniales</taxon>
        <taxon>Verrucalvaceae</taxon>
        <taxon>Aphanomyces</taxon>
    </lineage>
</organism>
<name>A0A3R6WLP8_APHAT</name>
<dbReference type="Gene3D" id="3.30.40.10">
    <property type="entry name" value="Zinc/RING finger domain, C3HC4 (zinc finger)"/>
    <property type="match status" value="1"/>
</dbReference>
<evidence type="ECO:0000256" key="1">
    <source>
        <dbReference type="ARBA" id="ARBA00022723"/>
    </source>
</evidence>
<keyword evidence="5" id="KW-0812">Transmembrane</keyword>
<dbReference type="InterPro" id="IPR001841">
    <property type="entry name" value="Znf_RING"/>
</dbReference>
<keyword evidence="3" id="KW-0862">Zinc</keyword>
<keyword evidence="1" id="KW-0479">Metal-binding</keyword>
<accession>A0A3R6WLP8</accession>
<reference evidence="7 8" key="1">
    <citation type="submission" date="2018-08" db="EMBL/GenBank/DDBJ databases">
        <title>Aphanomyces genome sequencing and annotation.</title>
        <authorList>
            <person name="Minardi D."/>
            <person name="Oidtmann B."/>
            <person name="Van Der Giezen M."/>
            <person name="Studholme D.J."/>
        </authorList>
    </citation>
    <scope>NUCLEOTIDE SEQUENCE [LARGE SCALE GENOMIC DNA]</scope>
    <source>
        <strain evidence="7 8">Si</strain>
    </source>
</reference>
<dbReference type="GO" id="GO:0005634">
    <property type="term" value="C:nucleus"/>
    <property type="evidence" value="ECO:0007669"/>
    <property type="project" value="TreeGrafter"/>
</dbReference>
<dbReference type="PANTHER" id="PTHR45931:SF3">
    <property type="entry name" value="RING ZINC FINGER-CONTAINING PROTEIN"/>
    <property type="match status" value="1"/>
</dbReference>
<dbReference type="VEuPathDB" id="FungiDB:H257_15756"/>
<dbReference type="SMART" id="SM00184">
    <property type="entry name" value="RING"/>
    <property type="match status" value="1"/>
</dbReference>
<evidence type="ECO:0000256" key="2">
    <source>
        <dbReference type="ARBA" id="ARBA00022771"/>
    </source>
</evidence>
<dbReference type="AlphaFoldDB" id="A0A3R6WLP8"/>
<sequence>MMTCYEHIATCPATGAQWSVSKSYTQVCELHASLVAATENLPDDHPLSWLLHRAIVALPLYDVLHEAADTATGRRQRNTAMQALLTILMYVRVVVDGYCHAQAAAPDTVTMYDSTSFVQTKYVVDAFLSTIQRRRSTNNYIDDATPCPFIPPKPSSNPPVSIVSSLQQLVAHIEIDDSRLGYLAWMLHQFVLATSSAFDMEGHCRINSECHKWIVQLRWLVHISGGHCVDLDGAANPALYQALRHVGNLLDDWSGPSVAGDDEDEACAICWEPMDHPDQVDILECFHQFHSTCMEEWVQQRKICPICCRALNRPGPPGRLEQLPGRIPLRHLQDRRRPWRFWEACAVISVATTLSFITSFYFSPVLLELVDPTLY</sequence>
<dbReference type="PROSITE" id="PS50089">
    <property type="entry name" value="ZF_RING_2"/>
    <property type="match status" value="1"/>
</dbReference>
<evidence type="ECO:0000313" key="7">
    <source>
        <dbReference type="EMBL" id="RHY68249.1"/>
    </source>
</evidence>
<keyword evidence="5" id="KW-1133">Transmembrane helix</keyword>
<evidence type="ECO:0000256" key="5">
    <source>
        <dbReference type="SAM" id="Phobius"/>
    </source>
</evidence>
<evidence type="ECO:0000256" key="4">
    <source>
        <dbReference type="PROSITE-ProRule" id="PRU00175"/>
    </source>
</evidence>
<dbReference type="InterPro" id="IPR013083">
    <property type="entry name" value="Znf_RING/FYVE/PHD"/>
</dbReference>
<dbReference type="SUPFAM" id="SSF57850">
    <property type="entry name" value="RING/U-box"/>
    <property type="match status" value="1"/>
</dbReference>